<keyword evidence="3 6" id="KW-0812">Transmembrane</keyword>
<dbReference type="InterPro" id="IPR045324">
    <property type="entry name" value="Small_multidrug_res"/>
</dbReference>
<reference evidence="8" key="1">
    <citation type="journal article" date="2015" name="Antonie Van Leeuwenhoek">
        <title>Comparative 16S rRNA signatures and multilocus sequence analysis for the genus Salinicola and description of Salinicola acroporae sp. nov., isolated from coral Acropora digitifera.</title>
        <authorList>
            <person name="Lepcha R.T."/>
            <person name="Poddar A."/>
            <person name="Schumann P."/>
            <person name="Das S.K."/>
        </authorList>
    </citation>
    <scope>NUCLEOTIDE SEQUENCE</scope>
    <source>
        <strain evidence="8">S4-41</strain>
    </source>
</reference>
<dbReference type="PANTHER" id="PTHR30561:SF7">
    <property type="entry name" value="GUANIDINIUM EFFLUX SYSTEM SUBUNIT GDNC-RELATED"/>
    <property type="match status" value="1"/>
</dbReference>
<gene>
    <name evidence="8" type="ORF">CUR86_03525</name>
</gene>
<organism evidence="8 9">
    <name type="scientific">Salinicola acroporae</name>
    <dbReference type="NCBI Taxonomy" id="1541440"/>
    <lineage>
        <taxon>Bacteria</taxon>
        <taxon>Pseudomonadati</taxon>
        <taxon>Pseudomonadota</taxon>
        <taxon>Gammaproteobacteria</taxon>
        <taxon>Oceanospirillales</taxon>
        <taxon>Halomonadaceae</taxon>
        <taxon>Salinicola</taxon>
    </lineage>
</organism>
<dbReference type="EMBL" id="PGFS01000001">
    <property type="protein sequence ID" value="MDH4571625.1"/>
    <property type="molecule type" value="Genomic_DNA"/>
</dbReference>
<dbReference type="Pfam" id="PF00893">
    <property type="entry name" value="Multi_Drug_Res"/>
    <property type="match status" value="1"/>
</dbReference>
<sequence>MMRLQWVILPLAGLAEVGWAAGLKHAETVPDWLLTIVLAVTSLWLASRAVRYLPTSTVYTVFVGLGAVGTAVADWLLFGVAFHWPVLAFIALLLAGVIGLQRVSD</sequence>
<dbReference type="SUPFAM" id="SSF103481">
    <property type="entry name" value="Multidrug resistance efflux transporter EmrE"/>
    <property type="match status" value="1"/>
</dbReference>
<evidence type="ECO:0008006" key="10">
    <source>
        <dbReference type="Google" id="ProtNLM"/>
    </source>
</evidence>
<feature type="transmembrane region" description="Helical" evidence="7">
    <location>
        <begin position="58"/>
        <end position="76"/>
    </location>
</feature>
<dbReference type="InterPro" id="IPR000390">
    <property type="entry name" value="Small_drug/metabolite_transptr"/>
</dbReference>
<dbReference type="PANTHER" id="PTHR30561">
    <property type="entry name" value="SMR FAMILY PROTON-DEPENDENT DRUG EFFLUX TRANSPORTER SUGE"/>
    <property type="match status" value="1"/>
</dbReference>
<dbReference type="Gene3D" id="1.10.3730.20">
    <property type="match status" value="1"/>
</dbReference>
<accession>A0ABT6I2S9</accession>
<dbReference type="Proteomes" id="UP001162135">
    <property type="component" value="Unassembled WGS sequence"/>
</dbReference>
<evidence type="ECO:0000256" key="7">
    <source>
        <dbReference type="SAM" id="Phobius"/>
    </source>
</evidence>
<dbReference type="RefSeq" id="WP_110715493.1">
    <property type="nucleotide sequence ID" value="NZ_PGFS01000001.1"/>
</dbReference>
<protein>
    <recommendedName>
        <fullName evidence="10">QacE family quaternary ammonium compound efflux SMR transporter</fullName>
    </recommendedName>
</protein>
<keyword evidence="4 7" id="KW-1133">Transmembrane helix</keyword>
<feature type="transmembrane region" description="Helical" evidence="7">
    <location>
        <begin position="30"/>
        <end position="46"/>
    </location>
</feature>
<keyword evidence="5 7" id="KW-0472">Membrane</keyword>
<keyword evidence="9" id="KW-1185">Reference proteome</keyword>
<evidence type="ECO:0000256" key="1">
    <source>
        <dbReference type="ARBA" id="ARBA00004651"/>
    </source>
</evidence>
<evidence type="ECO:0000256" key="4">
    <source>
        <dbReference type="ARBA" id="ARBA00022989"/>
    </source>
</evidence>
<feature type="transmembrane region" description="Helical" evidence="7">
    <location>
        <begin position="82"/>
        <end position="100"/>
    </location>
</feature>
<name>A0ABT6I2S9_9GAMM</name>
<evidence type="ECO:0000256" key="2">
    <source>
        <dbReference type="ARBA" id="ARBA00022475"/>
    </source>
</evidence>
<keyword evidence="2" id="KW-1003">Cell membrane</keyword>
<evidence type="ECO:0000313" key="9">
    <source>
        <dbReference type="Proteomes" id="UP001162135"/>
    </source>
</evidence>
<evidence type="ECO:0000256" key="6">
    <source>
        <dbReference type="RuleBase" id="RU003942"/>
    </source>
</evidence>
<evidence type="ECO:0000256" key="3">
    <source>
        <dbReference type="ARBA" id="ARBA00022692"/>
    </source>
</evidence>
<evidence type="ECO:0000313" key="8">
    <source>
        <dbReference type="EMBL" id="MDH4571625.1"/>
    </source>
</evidence>
<comment type="similarity">
    <text evidence="6">Belongs to the drug/metabolite transporter (DMT) superfamily. Small multidrug resistance (SMR) (TC 2.A.7.1) family.</text>
</comment>
<dbReference type="InterPro" id="IPR037185">
    <property type="entry name" value="EmrE-like"/>
</dbReference>
<reference evidence="8" key="2">
    <citation type="submission" date="2017-11" db="EMBL/GenBank/DDBJ databases">
        <authorList>
            <person name="Das S.K."/>
        </authorList>
    </citation>
    <scope>NUCLEOTIDE SEQUENCE</scope>
    <source>
        <strain evidence="8">S4-41</strain>
    </source>
</reference>
<proteinExistence type="inferred from homology"/>
<comment type="subcellular location">
    <subcellularLocation>
        <location evidence="1 6">Cell membrane</location>
        <topology evidence="1 6">Multi-pass membrane protein</topology>
    </subcellularLocation>
</comment>
<evidence type="ECO:0000256" key="5">
    <source>
        <dbReference type="ARBA" id="ARBA00023136"/>
    </source>
</evidence>
<comment type="caution">
    <text evidence="8">The sequence shown here is derived from an EMBL/GenBank/DDBJ whole genome shotgun (WGS) entry which is preliminary data.</text>
</comment>